<dbReference type="Proteomes" id="UP000095621">
    <property type="component" value="Unassembled WGS sequence"/>
</dbReference>
<dbReference type="InterPro" id="IPR015424">
    <property type="entry name" value="PyrdxlP-dep_Trfase"/>
</dbReference>
<evidence type="ECO:0000313" key="4">
    <source>
        <dbReference type="Proteomes" id="UP000095780"/>
    </source>
</evidence>
<accession>A0A174YUG5</accession>
<name>A0A174YUG5_9FIRM</name>
<protein>
    <submittedName>
        <fullName evidence="1">Putative aminotransferase MSMEG_6286</fullName>
    </submittedName>
</protein>
<dbReference type="EMBL" id="CZBV01000001">
    <property type="protein sequence ID" value="CUQ80017.1"/>
    <property type="molecule type" value="Genomic_DNA"/>
</dbReference>
<dbReference type="InterPro" id="IPR024551">
    <property type="entry name" value="AspAT_Ic"/>
</dbReference>
<dbReference type="EMBL" id="CZBU01000002">
    <property type="protein sequence ID" value="CUQ76329.1"/>
    <property type="molecule type" value="Genomic_DNA"/>
</dbReference>
<dbReference type="InterPro" id="IPR015422">
    <property type="entry name" value="PyrdxlP-dep_Trfase_small"/>
</dbReference>
<dbReference type="AlphaFoldDB" id="A0A174YUG5"/>
<evidence type="ECO:0000313" key="2">
    <source>
        <dbReference type="EMBL" id="CUQ80017.1"/>
    </source>
</evidence>
<dbReference type="GO" id="GO:0004069">
    <property type="term" value="F:L-aspartate:2-oxoglutarate aminotransferase activity"/>
    <property type="evidence" value="ECO:0007669"/>
    <property type="project" value="InterPro"/>
</dbReference>
<dbReference type="SUPFAM" id="SSF53383">
    <property type="entry name" value="PLP-dependent transferases"/>
    <property type="match status" value="1"/>
</dbReference>
<reference evidence="3 4" key="1">
    <citation type="submission" date="2015-09" db="EMBL/GenBank/DDBJ databases">
        <authorList>
            <consortium name="Pathogen Informatics"/>
        </authorList>
    </citation>
    <scope>NUCLEOTIDE SEQUENCE [LARGE SCALE GENOMIC DNA]</scope>
    <source>
        <strain evidence="1 3">2789STDY5834875</strain>
        <strain evidence="2 4">2789STDY5834878</strain>
    </source>
</reference>
<gene>
    <name evidence="1" type="ORF">ERS852490_00994</name>
    <name evidence="2" type="ORF">ERS852492_00276</name>
</gene>
<dbReference type="CDD" id="cd00609">
    <property type="entry name" value="AAT_like"/>
    <property type="match status" value="1"/>
</dbReference>
<dbReference type="Proteomes" id="UP000095780">
    <property type="component" value="Unassembled WGS sequence"/>
</dbReference>
<proteinExistence type="predicted"/>
<evidence type="ECO:0000313" key="3">
    <source>
        <dbReference type="Proteomes" id="UP000095621"/>
    </source>
</evidence>
<dbReference type="PANTHER" id="PTHR43799">
    <property type="entry name" value="AMINOTRANSFERASE, PUTATIVE-RELATED"/>
    <property type="match status" value="1"/>
</dbReference>
<evidence type="ECO:0000313" key="1">
    <source>
        <dbReference type="EMBL" id="CUQ76329.1"/>
    </source>
</evidence>
<keyword evidence="1" id="KW-0808">Transferase</keyword>
<dbReference type="RefSeq" id="WP_055215048.1">
    <property type="nucleotide sequence ID" value="NZ_DAWDOS010000065.1"/>
</dbReference>
<dbReference type="PANTHER" id="PTHR43799:SF1">
    <property type="entry name" value="ASPARTATE AMINOTRANSFERASE"/>
    <property type="match status" value="1"/>
</dbReference>
<dbReference type="InterPro" id="IPR015421">
    <property type="entry name" value="PyrdxlP-dep_Trfase_major"/>
</dbReference>
<sequence length="427" mass="47208">MQYNDMSKEELLALKESLNKEYAEAKAKGLALDMSRGKPSAKQLDVSLGLLDTINSSSDLKALDGTDCRNYGVLDGIPEAKKLMADMMGTTPDHVIVYGNASLNIMYDQISRAYTHGILGNTPWCKLDKVKFLCPVPGYDRHFAITERFGIEMINIPMSESGPDMGMVEEYVSKDASVKGIWCVPKYSNPQGYTYSEETVKRMAALKPAAEDFRIFWDNAYVIHDLYDDNKDEIADIISECEKAGNPDMVFEFASTSKVSFPGSGIAALATSANNIADIKKQLTIQTIGHDKLNQLRHVRFFKDINGLKEHMRKHAEFIRPKFEAVESVLEEELSGLGIGSWTEPKGGYFISFDAMDGCAKAIVAKCKEAGVKLTGAGATFPYGKDPKDSNIRIAPSFPTPEEMKQAADLFVLCVKLVSVEKLLENK</sequence>
<organism evidence="1 3">
    <name type="scientific">Lachnospira eligens</name>
    <dbReference type="NCBI Taxonomy" id="39485"/>
    <lineage>
        <taxon>Bacteria</taxon>
        <taxon>Bacillati</taxon>
        <taxon>Bacillota</taxon>
        <taxon>Clostridia</taxon>
        <taxon>Lachnospirales</taxon>
        <taxon>Lachnospiraceae</taxon>
        <taxon>Lachnospira</taxon>
    </lineage>
</organism>
<dbReference type="Gene3D" id="3.90.1150.10">
    <property type="entry name" value="Aspartate Aminotransferase, domain 1"/>
    <property type="match status" value="1"/>
</dbReference>
<dbReference type="Gene3D" id="3.40.640.10">
    <property type="entry name" value="Type I PLP-dependent aspartate aminotransferase-like (Major domain)"/>
    <property type="match status" value="1"/>
</dbReference>
<dbReference type="Pfam" id="PF12897">
    <property type="entry name" value="Asp_aminotransf"/>
    <property type="match status" value="1"/>
</dbReference>
<keyword evidence="1" id="KW-0032">Aminotransferase</keyword>